<gene>
    <name evidence="2" type="ORF">PoB_002617600</name>
</gene>
<sequence>MIRLFLFFFGLFIIVNMVRASSSDESMICCDVLCCDVVLWPMERGVLACGTARADKSCTACRVPSMEDPPYGRTSITISANTAENTIQ</sequence>
<reference evidence="2 3" key="1">
    <citation type="journal article" date="2021" name="Elife">
        <title>Chloroplast acquisition without the gene transfer in kleptoplastic sea slugs, Plakobranchus ocellatus.</title>
        <authorList>
            <person name="Maeda T."/>
            <person name="Takahashi S."/>
            <person name="Yoshida T."/>
            <person name="Shimamura S."/>
            <person name="Takaki Y."/>
            <person name="Nagai Y."/>
            <person name="Toyoda A."/>
            <person name="Suzuki Y."/>
            <person name="Arimoto A."/>
            <person name="Ishii H."/>
            <person name="Satoh N."/>
            <person name="Nishiyama T."/>
            <person name="Hasebe M."/>
            <person name="Maruyama T."/>
            <person name="Minagawa J."/>
            <person name="Obokata J."/>
            <person name="Shigenobu S."/>
        </authorList>
    </citation>
    <scope>NUCLEOTIDE SEQUENCE [LARGE SCALE GENOMIC DNA]</scope>
</reference>
<feature type="signal peptide" evidence="1">
    <location>
        <begin position="1"/>
        <end position="20"/>
    </location>
</feature>
<organism evidence="2 3">
    <name type="scientific">Plakobranchus ocellatus</name>
    <dbReference type="NCBI Taxonomy" id="259542"/>
    <lineage>
        <taxon>Eukaryota</taxon>
        <taxon>Metazoa</taxon>
        <taxon>Spiralia</taxon>
        <taxon>Lophotrochozoa</taxon>
        <taxon>Mollusca</taxon>
        <taxon>Gastropoda</taxon>
        <taxon>Heterobranchia</taxon>
        <taxon>Euthyneura</taxon>
        <taxon>Panpulmonata</taxon>
        <taxon>Sacoglossa</taxon>
        <taxon>Placobranchoidea</taxon>
        <taxon>Plakobranchidae</taxon>
        <taxon>Plakobranchus</taxon>
    </lineage>
</organism>
<comment type="caution">
    <text evidence="2">The sequence shown here is derived from an EMBL/GenBank/DDBJ whole genome shotgun (WGS) entry which is preliminary data.</text>
</comment>
<protein>
    <recommendedName>
        <fullName evidence="4">Secreted protein</fullName>
    </recommendedName>
</protein>
<keyword evidence="1" id="KW-0732">Signal</keyword>
<name>A0AAV3ZYS0_9GAST</name>
<feature type="chain" id="PRO_5043921087" description="Secreted protein" evidence="1">
    <location>
        <begin position="21"/>
        <end position="88"/>
    </location>
</feature>
<keyword evidence="3" id="KW-1185">Reference proteome</keyword>
<dbReference type="AlphaFoldDB" id="A0AAV3ZYS0"/>
<proteinExistence type="predicted"/>
<dbReference type="EMBL" id="BLXT01003014">
    <property type="protein sequence ID" value="GFN99670.1"/>
    <property type="molecule type" value="Genomic_DNA"/>
</dbReference>
<evidence type="ECO:0000256" key="1">
    <source>
        <dbReference type="SAM" id="SignalP"/>
    </source>
</evidence>
<dbReference type="Proteomes" id="UP000735302">
    <property type="component" value="Unassembled WGS sequence"/>
</dbReference>
<evidence type="ECO:0000313" key="3">
    <source>
        <dbReference type="Proteomes" id="UP000735302"/>
    </source>
</evidence>
<accession>A0AAV3ZYS0</accession>
<evidence type="ECO:0008006" key="4">
    <source>
        <dbReference type="Google" id="ProtNLM"/>
    </source>
</evidence>
<evidence type="ECO:0000313" key="2">
    <source>
        <dbReference type="EMBL" id="GFN99670.1"/>
    </source>
</evidence>